<evidence type="ECO:0000313" key="2">
    <source>
        <dbReference type="Proteomes" id="UP000593577"/>
    </source>
</evidence>
<proteinExistence type="predicted"/>
<protein>
    <submittedName>
        <fullName evidence="1">Uncharacterized protein</fullName>
    </submittedName>
</protein>
<name>A0A7J8X9C6_GOSAI</name>
<keyword evidence="2" id="KW-1185">Reference proteome</keyword>
<dbReference type="AlphaFoldDB" id="A0A7J8X9C6"/>
<dbReference type="EMBL" id="JABFAA010000006">
    <property type="protein sequence ID" value="MBA0683896.1"/>
    <property type="molecule type" value="Genomic_DNA"/>
</dbReference>
<gene>
    <name evidence="1" type="ORF">Goari_025522</name>
</gene>
<reference evidence="1 2" key="1">
    <citation type="journal article" date="2019" name="Genome Biol. Evol.">
        <title>Insights into the evolution of the New World diploid cottons (Gossypium, subgenus Houzingenia) based on genome sequencing.</title>
        <authorList>
            <person name="Grover C.E."/>
            <person name="Arick M.A. 2nd"/>
            <person name="Thrash A."/>
            <person name="Conover J.L."/>
            <person name="Sanders W.S."/>
            <person name="Peterson D.G."/>
            <person name="Frelichowski J.E."/>
            <person name="Scheffler J.A."/>
            <person name="Scheffler B.E."/>
            <person name="Wendel J.F."/>
        </authorList>
    </citation>
    <scope>NUCLEOTIDE SEQUENCE [LARGE SCALE GENOMIC DNA]</scope>
    <source>
        <strain evidence="1">185</strain>
        <tissue evidence="1">Leaf</tissue>
    </source>
</reference>
<evidence type="ECO:0000313" key="1">
    <source>
        <dbReference type="EMBL" id="MBA0683896.1"/>
    </source>
</evidence>
<dbReference type="Proteomes" id="UP000593577">
    <property type="component" value="Unassembled WGS sequence"/>
</dbReference>
<organism evidence="1 2">
    <name type="scientific">Gossypium aridum</name>
    <name type="common">American cotton</name>
    <name type="synonym">Erioxylum aridum</name>
    <dbReference type="NCBI Taxonomy" id="34290"/>
    <lineage>
        <taxon>Eukaryota</taxon>
        <taxon>Viridiplantae</taxon>
        <taxon>Streptophyta</taxon>
        <taxon>Embryophyta</taxon>
        <taxon>Tracheophyta</taxon>
        <taxon>Spermatophyta</taxon>
        <taxon>Magnoliopsida</taxon>
        <taxon>eudicotyledons</taxon>
        <taxon>Gunneridae</taxon>
        <taxon>Pentapetalae</taxon>
        <taxon>rosids</taxon>
        <taxon>malvids</taxon>
        <taxon>Malvales</taxon>
        <taxon>Malvaceae</taxon>
        <taxon>Malvoideae</taxon>
        <taxon>Gossypium</taxon>
    </lineage>
</organism>
<accession>A0A7J8X9C6</accession>
<sequence length="51" mass="5913">MRYADLLSRSSTDRTGRLLRYDPLGKRASPKVFAELPRVLDNIKMNEKGEF</sequence>
<comment type="caution">
    <text evidence="1">The sequence shown here is derived from an EMBL/GenBank/DDBJ whole genome shotgun (WGS) entry which is preliminary data.</text>
</comment>